<evidence type="ECO:0000256" key="1">
    <source>
        <dbReference type="SAM" id="Coils"/>
    </source>
</evidence>
<feature type="coiled-coil region" evidence="1">
    <location>
        <begin position="111"/>
        <end position="205"/>
    </location>
</feature>
<keyword evidence="3" id="KW-1185">Reference proteome</keyword>
<dbReference type="PhylomeDB" id="B3S2U8"/>
<proteinExistence type="predicted"/>
<dbReference type="STRING" id="10228.B3S2U8"/>
<dbReference type="GeneID" id="6755764"/>
<dbReference type="Proteomes" id="UP000009022">
    <property type="component" value="Unassembled WGS sequence"/>
</dbReference>
<protein>
    <submittedName>
        <fullName evidence="2">Uncharacterized protein</fullName>
    </submittedName>
</protein>
<keyword evidence="1" id="KW-0175">Coiled coil</keyword>
<dbReference type="EMBL" id="DS985248">
    <property type="protein sequence ID" value="EDV22850.1"/>
    <property type="molecule type" value="Genomic_DNA"/>
</dbReference>
<dbReference type="eggNOG" id="ENOG502QQP2">
    <property type="taxonomic scope" value="Eukaryota"/>
</dbReference>
<gene>
    <name evidence="2" type="ORF">TRIADDRAFT_58487</name>
</gene>
<organism evidence="2 3">
    <name type="scientific">Trichoplax adhaerens</name>
    <name type="common">Trichoplax reptans</name>
    <dbReference type="NCBI Taxonomy" id="10228"/>
    <lineage>
        <taxon>Eukaryota</taxon>
        <taxon>Metazoa</taxon>
        <taxon>Placozoa</taxon>
        <taxon>Uniplacotomia</taxon>
        <taxon>Trichoplacea</taxon>
        <taxon>Trichoplacidae</taxon>
        <taxon>Trichoplax</taxon>
    </lineage>
</organism>
<dbReference type="AlphaFoldDB" id="B3S2U8"/>
<name>B3S2U8_TRIAD</name>
<evidence type="ECO:0000313" key="3">
    <source>
        <dbReference type="Proteomes" id="UP000009022"/>
    </source>
</evidence>
<dbReference type="HOGENOM" id="CLU_012294_0_0_1"/>
<reference evidence="2 3" key="1">
    <citation type="journal article" date="2008" name="Nature">
        <title>The Trichoplax genome and the nature of placozoans.</title>
        <authorList>
            <person name="Srivastava M."/>
            <person name="Begovic E."/>
            <person name="Chapman J."/>
            <person name="Putnam N.H."/>
            <person name="Hellsten U."/>
            <person name="Kawashima T."/>
            <person name="Kuo A."/>
            <person name="Mitros T."/>
            <person name="Salamov A."/>
            <person name="Carpenter M.L."/>
            <person name="Signorovitch A.Y."/>
            <person name="Moreno M.A."/>
            <person name="Kamm K."/>
            <person name="Grimwood J."/>
            <person name="Schmutz J."/>
            <person name="Shapiro H."/>
            <person name="Grigoriev I.V."/>
            <person name="Buss L.W."/>
            <person name="Schierwater B."/>
            <person name="Dellaporta S.L."/>
            <person name="Rokhsar D.S."/>
        </authorList>
    </citation>
    <scope>NUCLEOTIDE SEQUENCE [LARGE SCALE GENOMIC DNA]</scope>
    <source>
        <strain evidence="2 3">Grell-BS-1999</strain>
    </source>
</reference>
<dbReference type="OMA" id="MSYQSFS"/>
<accession>B3S2U8</accession>
<dbReference type="OrthoDB" id="2142729at2759"/>
<sequence>MDKGGVFTGNSPGKYSLKYEMKLLELKKKAKSGPSEERTFTCFEVLEEILPHLGVFQKVIQICREELFDSVYSDEYSSMSRTVQNQNNPVLYKMPYFILVKELYTRRNENADKLKEDLKDFNKMIKEKNEELDEANMRIKRLLDLQAEFRKEIDQLEDKIQSKDEDLIRMKHEMENNNARHDEVLQKKTKDSDNLKLQLTRTKNELNYVKEFRRSYDKLDDSFLDPVVKFDMKRKMSSKKPVISTRWVITQCYLQSQANSNAVEAKEMLKQMFIIRNQIIEEYDDYMENRGNKQANVENLDAKQARKFSKAAREYVDVQARFKRNIEDITIEISLLKKQEEAIINQMKNLESNIKTNKSATYKQPSNTSKPRTLRVMDDSDENDEDIAISLPGGSQVTIDRHGSDKIVKFDGLIPKEDQDLDDPFVPQEQVLNKYAAMIYASTDNGKTFLPITDAKLCTSCGEKTILCPHKVNKDAFTVNLPENCTHLKITRPKLKFRPKIATSKSFAAASKQVLAMSSVSRLLRRQSDEFLNLQELSPEEILQPGKDKPGATEEQMVNIESFIALTIRMAIVKAAYDFIWQDFNIRSTLSREISRPINEERVLSLVKQFYSYIVYRDEFHTEDVHPCTISDSLYQFFYDRYLVWDVVYLSMHDFILGLETYAPTNKTLQLFVQELGGGLDPVCFRYILLNNDFIDRVNWQQAADFKEFAKIIYPFLTEDDLDQFIIDYISFSENRANKHIVCEFFLYAILKCKEPRILENESKLIKVSATIPSCLTIDEFIEAMENICPLVSDRLLRWLYAESAAFCQEPYNAVPIPRCAQICSYLELLQLAPVIRETVALKVGQGLLDTSTYRRKANKQKYFLS</sequence>
<evidence type="ECO:0000313" key="2">
    <source>
        <dbReference type="EMBL" id="EDV22850.1"/>
    </source>
</evidence>
<dbReference type="InParanoid" id="B3S2U8"/>
<dbReference type="RefSeq" id="XP_002114716.1">
    <property type="nucleotide sequence ID" value="XM_002114680.1"/>
</dbReference>
<dbReference type="CTD" id="6755764"/>
<dbReference type="KEGG" id="tad:TRIADDRAFT_58487"/>